<reference evidence="1" key="1">
    <citation type="submission" date="2019-12" db="EMBL/GenBank/DDBJ databases">
        <title>Genome sequencing and annotation of Brassica cretica.</title>
        <authorList>
            <person name="Studholme D.J."/>
            <person name="Sarris P.F."/>
        </authorList>
    </citation>
    <scope>NUCLEOTIDE SEQUENCE</scope>
    <source>
        <strain evidence="1">PFS-001/15</strain>
        <tissue evidence="1">Leaf</tissue>
    </source>
</reference>
<organism evidence="1 2">
    <name type="scientific">Brassica cretica</name>
    <name type="common">Mustard</name>
    <dbReference type="NCBI Taxonomy" id="69181"/>
    <lineage>
        <taxon>Eukaryota</taxon>
        <taxon>Viridiplantae</taxon>
        <taxon>Streptophyta</taxon>
        <taxon>Embryophyta</taxon>
        <taxon>Tracheophyta</taxon>
        <taxon>Spermatophyta</taxon>
        <taxon>Magnoliopsida</taxon>
        <taxon>eudicotyledons</taxon>
        <taxon>Gunneridae</taxon>
        <taxon>Pentapetalae</taxon>
        <taxon>rosids</taxon>
        <taxon>malvids</taxon>
        <taxon>Brassicales</taxon>
        <taxon>Brassicaceae</taxon>
        <taxon>Brassiceae</taxon>
        <taxon>Brassica</taxon>
    </lineage>
</organism>
<proteinExistence type="predicted"/>
<accession>A0A8S9LW56</accession>
<protein>
    <submittedName>
        <fullName evidence="1">Uncharacterized protein</fullName>
    </submittedName>
</protein>
<dbReference type="Proteomes" id="UP000712281">
    <property type="component" value="Unassembled WGS sequence"/>
</dbReference>
<evidence type="ECO:0000313" key="1">
    <source>
        <dbReference type="EMBL" id="KAF2609456.1"/>
    </source>
</evidence>
<evidence type="ECO:0000313" key="2">
    <source>
        <dbReference type="Proteomes" id="UP000712281"/>
    </source>
</evidence>
<gene>
    <name evidence="1" type="ORF">F2Q68_00044371</name>
</gene>
<name>A0A8S9LW56_BRACR</name>
<comment type="caution">
    <text evidence="1">The sequence shown here is derived from an EMBL/GenBank/DDBJ whole genome shotgun (WGS) entry which is preliminary data.</text>
</comment>
<dbReference type="EMBL" id="QGKW02000276">
    <property type="protein sequence ID" value="KAF2609456.1"/>
    <property type="molecule type" value="Genomic_DNA"/>
</dbReference>
<dbReference type="AlphaFoldDB" id="A0A8S9LW56"/>
<sequence>MRSERMESLTVDEVSSCRRWNYSPQPIKKKSLFVVFNFSCIYQLNHGKIKPSGGSLCRCKDQMDVLIQAQVHQRREQSLQQRSVRADEQVKMKIAT</sequence>